<dbReference type="SUPFAM" id="SSF46785">
    <property type="entry name" value="Winged helix' DNA-binding domain"/>
    <property type="match status" value="1"/>
</dbReference>
<organism evidence="1 2">
    <name type="scientific">Rhodococcus rhodochrous</name>
    <dbReference type="NCBI Taxonomy" id="1829"/>
    <lineage>
        <taxon>Bacteria</taxon>
        <taxon>Bacillati</taxon>
        <taxon>Actinomycetota</taxon>
        <taxon>Actinomycetes</taxon>
        <taxon>Mycobacteriales</taxon>
        <taxon>Nocardiaceae</taxon>
        <taxon>Rhodococcus</taxon>
    </lineage>
</organism>
<comment type="caution">
    <text evidence="1">The sequence shown here is derived from an EMBL/GenBank/DDBJ whole genome shotgun (WGS) entry which is preliminary data.</text>
</comment>
<name>A0AAW4XJZ1_RHORH</name>
<sequence length="132" mass="14283">MIAFGPQLIGRTEKALNALLAVALADEDLVETQWVALRLAERSDGSRTLAALLHNTTYAPDTAEVVDSLIARGLVRDDRLSASGQDTVARIEHRIEELTSGIWDAVDPSDRAAAERALNTVLNHARSVLATR</sequence>
<dbReference type="EMBL" id="JAJNCO010000010">
    <property type="protein sequence ID" value="MCD2113055.1"/>
    <property type="molecule type" value="Genomic_DNA"/>
</dbReference>
<evidence type="ECO:0000313" key="1">
    <source>
        <dbReference type="EMBL" id="MCD2113055.1"/>
    </source>
</evidence>
<evidence type="ECO:0000313" key="2">
    <source>
        <dbReference type="Proteomes" id="UP001198630"/>
    </source>
</evidence>
<dbReference type="InterPro" id="IPR036390">
    <property type="entry name" value="WH_DNA-bd_sf"/>
</dbReference>
<dbReference type="RefSeq" id="WP_225623548.1">
    <property type="nucleotide sequence ID" value="NZ_CP027557.1"/>
</dbReference>
<proteinExistence type="predicted"/>
<dbReference type="Gene3D" id="1.10.10.10">
    <property type="entry name" value="Winged helix-like DNA-binding domain superfamily/Winged helix DNA-binding domain"/>
    <property type="match status" value="1"/>
</dbReference>
<accession>A0AAW4XJZ1</accession>
<gene>
    <name evidence="1" type="ORF">LQ384_18245</name>
</gene>
<dbReference type="InterPro" id="IPR036388">
    <property type="entry name" value="WH-like_DNA-bd_sf"/>
</dbReference>
<evidence type="ECO:0008006" key="3">
    <source>
        <dbReference type="Google" id="ProtNLM"/>
    </source>
</evidence>
<protein>
    <recommendedName>
        <fullName evidence="3">MarR family transcriptional regulator</fullName>
    </recommendedName>
</protein>
<reference evidence="1" key="1">
    <citation type="submission" date="2021-11" db="EMBL/GenBank/DDBJ databases">
        <title>Development of a sustainable strategy for remediation of hydrocarbon-contaminated territories based on the waste exchange concept.</title>
        <authorList>
            <person name="Elkin A."/>
        </authorList>
    </citation>
    <scope>NUCLEOTIDE SEQUENCE</scope>
    <source>
        <strain evidence="1">IEGM 757</strain>
    </source>
</reference>
<dbReference type="Proteomes" id="UP001198630">
    <property type="component" value="Unassembled WGS sequence"/>
</dbReference>
<dbReference type="AlphaFoldDB" id="A0AAW4XJZ1"/>